<feature type="transmembrane region" description="Helical" evidence="1">
    <location>
        <begin position="30"/>
        <end position="49"/>
    </location>
</feature>
<evidence type="ECO:0000313" key="4">
    <source>
        <dbReference type="Proteomes" id="UP000019270"/>
    </source>
</evidence>
<feature type="transmembrane region" description="Helical" evidence="1">
    <location>
        <begin position="101"/>
        <end position="121"/>
    </location>
</feature>
<accession>W7L188</accession>
<dbReference type="Proteomes" id="UP000019270">
    <property type="component" value="Unassembled WGS sequence"/>
</dbReference>
<reference evidence="3 4" key="2">
    <citation type="journal article" date="2016" name="Sci. Rep.">
        <title>A novel serine protease, Sep1, from Bacillus firmus DS-1 has nematicidal activity and degrades multiple intestinal-associated nematode proteins.</title>
        <authorList>
            <person name="Geng C."/>
            <person name="Nie X."/>
            <person name="Tang Z."/>
            <person name="Zhang Y."/>
            <person name="Lin J."/>
            <person name="Sun M."/>
            <person name="Peng D."/>
        </authorList>
    </citation>
    <scope>NUCLEOTIDE SEQUENCE [LARGE SCALE GENOMIC DNA]</scope>
    <source>
        <strain evidence="3 4">DS1</strain>
    </source>
</reference>
<evidence type="ECO:0000313" key="3">
    <source>
        <dbReference type="EMBL" id="EWG13160.1"/>
    </source>
</evidence>
<comment type="caution">
    <text evidence="3">The sequence shown here is derived from an EMBL/GenBank/DDBJ whole genome shotgun (WGS) entry which is preliminary data.</text>
</comment>
<reference evidence="4" key="1">
    <citation type="submission" date="2013-03" db="EMBL/GenBank/DDBJ databases">
        <title>Draft genome sequence of Bacillus firmus DS1.</title>
        <authorList>
            <person name="Peng D."/>
            <person name="Zhu L."/>
            <person name="Sun M."/>
        </authorList>
    </citation>
    <scope>NUCLEOTIDE SEQUENCE [LARGE SCALE GENOMIC DNA]</scope>
    <source>
        <strain evidence="4">DS1</strain>
    </source>
</reference>
<dbReference type="Pfam" id="PF18902">
    <property type="entry name" value="DUF5658"/>
    <property type="match status" value="1"/>
</dbReference>
<dbReference type="eggNOG" id="ENOG5030DD4">
    <property type="taxonomic scope" value="Bacteria"/>
</dbReference>
<evidence type="ECO:0000256" key="1">
    <source>
        <dbReference type="SAM" id="Phobius"/>
    </source>
</evidence>
<dbReference type="AlphaFoldDB" id="W7L188"/>
<evidence type="ECO:0000259" key="2">
    <source>
        <dbReference type="Pfam" id="PF18902"/>
    </source>
</evidence>
<proteinExistence type="predicted"/>
<gene>
    <name evidence="3" type="ORF">PBF_02015</name>
</gene>
<dbReference type="InterPro" id="IPR043717">
    <property type="entry name" value="DUF5658"/>
</dbReference>
<protein>
    <recommendedName>
        <fullName evidence="2">DUF5658 domain-containing protein</fullName>
    </recommendedName>
</protein>
<organism evidence="3 4">
    <name type="scientific">Cytobacillus firmus DS1</name>
    <dbReference type="NCBI Taxonomy" id="1307436"/>
    <lineage>
        <taxon>Bacteria</taxon>
        <taxon>Bacillati</taxon>
        <taxon>Bacillota</taxon>
        <taxon>Bacilli</taxon>
        <taxon>Bacillales</taxon>
        <taxon>Bacillaceae</taxon>
        <taxon>Cytobacillus</taxon>
    </lineage>
</organism>
<dbReference type="EMBL" id="APVL01000001">
    <property type="protein sequence ID" value="EWG13160.1"/>
    <property type="molecule type" value="Genomic_DNA"/>
</dbReference>
<name>W7L188_CYTFI</name>
<keyword evidence="1" id="KW-0472">Membrane</keyword>
<feature type="domain" description="DUF5658" evidence="2">
    <location>
        <begin position="33"/>
        <end position="121"/>
    </location>
</feature>
<keyword evidence="1" id="KW-0812">Transmembrane</keyword>
<keyword evidence="1" id="KW-1133">Transmembrane helix</keyword>
<sequence length="125" mass="14398">MTLMDSNYQGLDFLYASSRDYKVVNLLKGLFLYLSFLNFIDGTFTFLGLQFSIIEERNPLMAYLFILDPIVFLALKISLSILLCIFPLINFIPSYSIVKVLILGASALYTFVCFIHFIWIIELIT</sequence>
<feature type="transmembrane region" description="Helical" evidence="1">
    <location>
        <begin position="61"/>
        <end position="89"/>
    </location>
</feature>